<evidence type="ECO:0000313" key="5">
    <source>
        <dbReference type="Proteomes" id="UP001642540"/>
    </source>
</evidence>
<keyword evidence="1" id="KW-0479">Metal-binding</keyword>
<reference evidence="4 5" key="1">
    <citation type="submission" date="2024-08" db="EMBL/GenBank/DDBJ databases">
        <authorList>
            <person name="Cucini C."/>
            <person name="Frati F."/>
        </authorList>
    </citation>
    <scope>NUCLEOTIDE SEQUENCE [LARGE SCALE GENOMIC DNA]</scope>
</reference>
<dbReference type="Pfam" id="PF00096">
    <property type="entry name" value="zf-C2H2"/>
    <property type="match status" value="1"/>
</dbReference>
<feature type="domain" description="C2H2-type" evidence="3">
    <location>
        <begin position="211"/>
        <end position="234"/>
    </location>
</feature>
<evidence type="ECO:0000313" key="4">
    <source>
        <dbReference type="EMBL" id="CAL8085472.1"/>
    </source>
</evidence>
<evidence type="ECO:0000256" key="1">
    <source>
        <dbReference type="PROSITE-ProRule" id="PRU00042"/>
    </source>
</evidence>
<evidence type="ECO:0000259" key="3">
    <source>
        <dbReference type="PROSITE" id="PS50157"/>
    </source>
</evidence>
<feature type="region of interest" description="Disordered" evidence="2">
    <location>
        <begin position="1"/>
        <end position="23"/>
    </location>
</feature>
<keyword evidence="1" id="KW-0863">Zinc-finger</keyword>
<protein>
    <recommendedName>
        <fullName evidence="3">C2H2-type domain-containing protein</fullName>
    </recommendedName>
</protein>
<proteinExistence type="predicted"/>
<evidence type="ECO:0000256" key="2">
    <source>
        <dbReference type="SAM" id="MobiDB-lite"/>
    </source>
</evidence>
<dbReference type="Proteomes" id="UP001642540">
    <property type="component" value="Unassembled WGS sequence"/>
</dbReference>
<name>A0ABP1Q4D8_9HEXA</name>
<dbReference type="SMART" id="SM00355">
    <property type="entry name" value="ZnF_C2H2"/>
    <property type="match status" value="3"/>
</dbReference>
<comment type="caution">
    <text evidence="4">The sequence shown here is derived from an EMBL/GenBank/DDBJ whole genome shotgun (WGS) entry which is preliminary data.</text>
</comment>
<organism evidence="4 5">
    <name type="scientific">Orchesella dallaii</name>
    <dbReference type="NCBI Taxonomy" id="48710"/>
    <lineage>
        <taxon>Eukaryota</taxon>
        <taxon>Metazoa</taxon>
        <taxon>Ecdysozoa</taxon>
        <taxon>Arthropoda</taxon>
        <taxon>Hexapoda</taxon>
        <taxon>Collembola</taxon>
        <taxon>Entomobryomorpha</taxon>
        <taxon>Entomobryoidea</taxon>
        <taxon>Orchesellidae</taxon>
        <taxon>Orchesellinae</taxon>
        <taxon>Orchesella</taxon>
    </lineage>
</organism>
<dbReference type="Gene3D" id="3.30.160.60">
    <property type="entry name" value="Classic Zinc Finger"/>
    <property type="match status" value="1"/>
</dbReference>
<dbReference type="PROSITE" id="PS50157">
    <property type="entry name" value="ZINC_FINGER_C2H2_2"/>
    <property type="match status" value="1"/>
</dbReference>
<feature type="region of interest" description="Disordered" evidence="2">
    <location>
        <begin position="114"/>
        <end position="147"/>
    </location>
</feature>
<dbReference type="InterPro" id="IPR013087">
    <property type="entry name" value="Znf_C2H2_type"/>
</dbReference>
<dbReference type="EMBL" id="CAXLJM020000019">
    <property type="protein sequence ID" value="CAL8085472.1"/>
    <property type="molecule type" value="Genomic_DNA"/>
</dbReference>
<keyword evidence="5" id="KW-1185">Reference proteome</keyword>
<dbReference type="Pfam" id="PF12874">
    <property type="entry name" value="zf-met"/>
    <property type="match status" value="1"/>
</dbReference>
<feature type="compositionally biased region" description="Acidic residues" evidence="2">
    <location>
        <begin position="115"/>
        <end position="126"/>
    </location>
</feature>
<gene>
    <name evidence="4" type="ORF">ODALV1_LOCUS6125</name>
</gene>
<accession>A0ABP1Q4D8</accession>
<feature type="compositionally biased region" description="Basic and acidic residues" evidence="2">
    <location>
        <begin position="127"/>
        <end position="138"/>
    </location>
</feature>
<keyword evidence="1" id="KW-0862">Zinc</keyword>
<sequence length="343" mass="39925">MASTSNDLSAIGKREEREQSPSNCKVEWKYDSLWREYNNRHRESAYDWDDDGDDWTHDSYWANYHGKSSKIDHVGTTDGLSEVGDRECSNAVEDQRSAPPFQRELEEESVREVEVMEGTDGVEEEVEDRRVASSDRDLSTPPVAKPRLRSTRLKELEREASELLKEIDERERKAHLRRQKSHARRLRIAPIVNKKGDQANKTKKDKENCERTCEVCQQVFKKRYDYREHYRKTHKTHFSRCEICGINYEHPKTLKAHLQKLNVKGECKYKVSGYQGFQCHHCNFRAARMALVHTHMEHCRYEVFTKDGMPCSSGKETEVGNPVGGGVLLENSVKTFQIEEQKA</sequence>
<dbReference type="PROSITE" id="PS00028">
    <property type="entry name" value="ZINC_FINGER_C2H2_1"/>
    <property type="match status" value="1"/>
</dbReference>